<dbReference type="InterPro" id="IPR000276">
    <property type="entry name" value="GPCR_Rhodpsn"/>
</dbReference>
<keyword evidence="9" id="KW-0807">Transducer</keyword>
<keyword evidence="5" id="KW-0297">G-protein coupled receptor</keyword>
<keyword evidence="8" id="KW-0325">Glycoprotein</keyword>
<dbReference type="CDD" id="cd00637">
    <property type="entry name" value="7tm_classA_rhodopsin-like"/>
    <property type="match status" value="1"/>
</dbReference>
<dbReference type="Proteomes" id="UP001159405">
    <property type="component" value="Unassembled WGS sequence"/>
</dbReference>
<evidence type="ECO:0000259" key="11">
    <source>
        <dbReference type="PROSITE" id="PS50262"/>
    </source>
</evidence>
<evidence type="ECO:0000256" key="4">
    <source>
        <dbReference type="ARBA" id="ARBA00022989"/>
    </source>
</evidence>
<evidence type="ECO:0000313" key="12">
    <source>
        <dbReference type="EMBL" id="CAH3180737.1"/>
    </source>
</evidence>
<evidence type="ECO:0000256" key="3">
    <source>
        <dbReference type="ARBA" id="ARBA00022692"/>
    </source>
</evidence>
<keyword evidence="2" id="KW-1003">Cell membrane</keyword>
<name>A0ABN8RNC2_9CNID</name>
<reference evidence="12 13" key="1">
    <citation type="submission" date="2022-05" db="EMBL/GenBank/DDBJ databases">
        <authorList>
            <consortium name="Genoscope - CEA"/>
            <person name="William W."/>
        </authorList>
    </citation>
    <scope>NUCLEOTIDE SEQUENCE [LARGE SCALE GENOMIC DNA]</scope>
</reference>
<keyword evidence="4 10" id="KW-1133">Transmembrane helix</keyword>
<dbReference type="Pfam" id="PF00001">
    <property type="entry name" value="7tm_1"/>
    <property type="match status" value="1"/>
</dbReference>
<dbReference type="EMBL" id="CALNXK010000282">
    <property type="protein sequence ID" value="CAH3180737.1"/>
    <property type="molecule type" value="Genomic_DNA"/>
</dbReference>
<dbReference type="Gene3D" id="1.20.1070.10">
    <property type="entry name" value="Rhodopsin 7-helix transmembrane proteins"/>
    <property type="match status" value="1"/>
</dbReference>
<comment type="subcellular location">
    <subcellularLocation>
        <location evidence="1">Cell membrane</location>
        <topology evidence="1">Multi-pass membrane protein</topology>
    </subcellularLocation>
</comment>
<sequence>MIMDEKYQAIPFSNATAENGTVRPNKVEGFNFDKEIAMLLTIAATIVLVNSVVFYLFIKEKVLRTTSNYPLFSLAVCDFICGFVVIPLFTTIHFTSLVESSEAKFYLGFLVTVLHNFVAIAMVYHIVVVTAERYIAIIFPLKHRVIRKKCIQKVLVIVWSCSLLTSLIPYTWIDKIFPVYHPECSKYVLGFTAFCLLFAMIVPYIFMVFAFAHMSKAIHATSPKKYQRATFQGRRHSLHLKATSGEWKCLVLFAIMAFVFFVCWAPWFVLSLLHHLPISLRLGPISQVALLIRYTTSVVNPLLYTFLKRDFLRALKFVFRANGLSRRLSSTFSVFSLRRPTLQTDPNHSPGEFLPGRDSPPLLAFQREVCFESTL</sequence>
<evidence type="ECO:0000256" key="10">
    <source>
        <dbReference type="SAM" id="Phobius"/>
    </source>
</evidence>
<feature type="transmembrane region" description="Helical" evidence="10">
    <location>
        <begin position="187"/>
        <end position="212"/>
    </location>
</feature>
<dbReference type="PRINTS" id="PR00237">
    <property type="entry name" value="GPCRRHODOPSN"/>
</dbReference>
<dbReference type="InterPro" id="IPR017452">
    <property type="entry name" value="GPCR_Rhodpsn_7TM"/>
</dbReference>
<feature type="transmembrane region" description="Helical" evidence="10">
    <location>
        <begin position="36"/>
        <end position="57"/>
    </location>
</feature>
<keyword evidence="3 10" id="KW-0812">Transmembrane</keyword>
<organism evidence="12 13">
    <name type="scientific">Porites lobata</name>
    <dbReference type="NCBI Taxonomy" id="104759"/>
    <lineage>
        <taxon>Eukaryota</taxon>
        <taxon>Metazoa</taxon>
        <taxon>Cnidaria</taxon>
        <taxon>Anthozoa</taxon>
        <taxon>Hexacorallia</taxon>
        <taxon>Scleractinia</taxon>
        <taxon>Fungiina</taxon>
        <taxon>Poritidae</taxon>
        <taxon>Porites</taxon>
    </lineage>
</organism>
<proteinExistence type="predicted"/>
<keyword evidence="7" id="KW-0675">Receptor</keyword>
<accession>A0ABN8RNC2</accession>
<evidence type="ECO:0000256" key="2">
    <source>
        <dbReference type="ARBA" id="ARBA00022475"/>
    </source>
</evidence>
<dbReference type="SUPFAM" id="SSF81321">
    <property type="entry name" value="Family A G protein-coupled receptor-like"/>
    <property type="match status" value="1"/>
</dbReference>
<comment type="caution">
    <text evidence="12">The sequence shown here is derived from an EMBL/GenBank/DDBJ whole genome shotgun (WGS) entry which is preliminary data.</text>
</comment>
<protein>
    <recommendedName>
        <fullName evidence="11">G-protein coupled receptors family 1 profile domain-containing protein</fullName>
    </recommendedName>
</protein>
<evidence type="ECO:0000256" key="1">
    <source>
        <dbReference type="ARBA" id="ARBA00004651"/>
    </source>
</evidence>
<feature type="transmembrane region" description="Helical" evidence="10">
    <location>
        <begin position="69"/>
        <end position="94"/>
    </location>
</feature>
<evidence type="ECO:0000256" key="6">
    <source>
        <dbReference type="ARBA" id="ARBA00023136"/>
    </source>
</evidence>
<evidence type="ECO:0000313" key="13">
    <source>
        <dbReference type="Proteomes" id="UP001159405"/>
    </source>
</evidence>
<keyword evidence="6 10" id="KW-0472">Membrane</keyword>
<evidence type="ECO:0000256" key="9">
    <source>
        <dbReference type="ARBA" id="ARBA00023224"/>
    </source>
</evidence>
<evidence type="ECO:0000256" key="7">
    <source>
        <dbReference type="ARBA" id="ARBA00023170"/>
    </source>
</evidence>
<dbReference type="PANTHER" id="PTHR24246">
    <property type="entry name" value="OLFACTORY RECEPTOR AND ADENOSINE RECEPTOR"/>
    <property type="match status" value="1"/>
</dbReference>
<feature type="transmembrane region" description="Helical" evidence="10">
    <location>
        <begin position="106"/>
        <end position="129"/>
    </location>
</feature>
<dbReference type="PANTHER" id="PTHR24246:SF27">
    <property type="entry name" value="ADENOSINE RECEPTOR, ISOFORM A"/>
    <property type="match status" value="1"/>
</dbReference>
<evidence type="ECO:0000256" key="8">
    <source>
        <dbReference type="ARBA" id="ARBA00023180"/>
    </source>
</evidence>
<feature type="transmembrane region" description="Helical" evidence="10">
    <location>
        <begin position="285"/>
        <end position="307"/>
    </location>
</feature>
<keyword evidence="13" id="KW-1185">Reference proteome</keyword>
<feature type="transmembrane region" description="Helical" evidence="10">
    <location>
        <begin position="249"/>
        <end position="273"/>
    </location>
</feature>
<feature type="domain" description="G-protein coupled receptors family 1 profile" evidence="11">
    <location>
        <begin position="49"/>
        <end position="304"/>
    </location>
</feature>
<dbReference type="PROSITE" id="PS50262">
    <property type="entry name" value="G_PROTEIN_RECEP_F1_2"/>
    <property type="match status" value="1"/>
</dbReference>
<feature type="transmembrane region" description="Helical" evidence="10">
    <location>
        <begin position="150"/>
        <end position="172"/>
    </location>
</feature>
<evidence type="ECO:0000256" key="5">
    <source>
        <dbReference type="ARBA" id="ARBA00023040"/>
    </source>
</evidence>
<gene>
    <name evidence="12" type="ORF">PLOB_00023843</name>
</gene>